<name>A0A152A910_TIELA</name>
<evidence type="ECO:0000313" key="2">
    <source>
        <dbReference type="EMBL" id="KYR02712.1"/>
    </source>
</evidence>
<sequence length="370" mass="43127">MLKKQNSKSFIKVTKTKDNTPKEEQLKPKKRITKKKLAKMDLYKTLELECNTYKEEWSGWRKHLYEHGWAIVPKVVTAECAEQYRQRFWDWLEGFNTGLKRNVPSTHKSENWPGNIHGIFQNYGFGHNQFVWDIRCEPAIINVFKEIYGTDQLLVSFDGGNMSRPTNIESKPWPHFDQAHDKFGFHCIQGFLNLEQCGDHDGGLIVYQDSHKQHQPYFEETGEVSTNDWYKFDVDPNTLKHFKQCKKIKVNCQPGDVVLWDSRTIHYACPPQKHKSDVNRTVVYVSYQPAYLALPSDIASKQNAFYNNRMTSHWAASVRLFPKTPRTYGNEDLVLKFPISEVNNAVLTDVGRKLAGLIPYEETIEEDQDE</sequence>
<accession>A0A152A910</accession>
<dbReference type="Proteomes" id="UP000076078">
    <property type="component" value="Unassembled WGS sequence"/>
</dbReference>
<dbReference type="AlphaFoldDB" id="A0A152A910"/>
<keyword evidence="3" id="KW-1185">Reference proteome</keyword>
<reference evidence="2 3" key="1">
    <citation type="submission" date="2015-12" db="EMBL/GenBank/DDBJ databases">
        <title>Dictyostelia acquired genes for synthesis and detection of signals that induce cell-type specialization by lateral gene transfer from prokaryotes.</title>
        <authorList>
            <person name="Gloeckner G."/>
            <person name="Schaap P."/>
        </authorList>
    </citation>
    <scope>NUCLEOTIDE SEQUENCE [LARGE SCALE GENOMIC DNA]</scope>
    <source>
        <strain evidence="2 3">TK</strain>
    </source>
</reference>
<dbReference type="PANTHER" id="PTHR31630:SF10">
    <property type="entry name" value="PHYTANOYL-COA DIOXYGENASE"/>
    <property type="match status" value="1"/>
</dbReference>
<organism evidence="2 3">
    <name type="scientific">Tieghemostelium lacteum</name>
    <name type="common">Slime mold</name>
    <name type="synonym">Dictyostelium lacteum</name>
    <dbReference type="NCBI Taxonomy" id="361077"/>
    <lineage>
        <taxon>Eukaryota</taxon>
        <taxon>Amoebozoa</taxon>
        <taxon>Evosea</taxon>
        <taxon>Eumycetozoa</taxon>
        <taxon>Dictyostelia</taxon>
        <taxon>Dictyosteliales</taxon>
        <taxon>Raperosteliaceae</taxon>
        <taxon>Tieghemostelium</taxon>
    </lineage>
</organism>
<dbReference type="PANTHER" id="PTHR31630">
    <property type="entry name" value="PHYTANOYL-COA DIOXYGENASE-RELATED-RELATED"/>
    <property type="match status" value="1"/>
</dbReference>
<protein>
    <recommendedName>
        <fullName evidence="4">Phytanoyl-CoA dioxygenase</fullName>
    </recommendedName>
</protein>
<comment type="caution">
    <text evidence="2">The sequence shown here is derived from an EMBL/GenBank/DDBJ whole genome shotgun (WGS) entry which is preliminary data.</text>
</comment>
<dbReference type="Pfam" id="PF05721">
    <property type="entry name" value="PhyH"/>
    <property type="match status" value="1"/>
</dbReference>
<dbReference type="OrthoDB" id="14800at2759"/>
<feature type="region of interest" description="Disordered" evidence="1">
    <location>
        <begin position="1"/>
        <end position="26"/>
    </location>
</feature>
<proteinExistence type="predicted"/>
<dbReference type="Gene3D" id="2.60.120.620">
    <property type="entry name" value="q2cbj1_9rhob like domain"/>
    <property type="match status" value="1"/>
</dbReference>
<evidence type="ECO:0008006" key="4">
    <source>
        <dbReference type="Google" id="ProtNLM"/>
    </source>
</evidence>
<dbReference type="InParanoid" id="A0A152A910"/>
<dbReference type="SUPFAM" id="SSF51197">
    <property type="entry name" value="Clavaminate synthase-like"/>
    <property type="match status" value="1"/>
</dbReference>
<evidence type="ECO:0000313" key="3">
    <source>
        <dbReference type="Proteomes" id="UP000076078"/>
    </source>
</evidence>
<dbReference type="EMBL" id="LODT01000001">
    <property type="protein sequence ID" value="KYR02712.1"/>
    <property type="molecule type" value="Genomic_DNA"/>
</dbReference>
<dbReference type="InterPro" id="IPR008775">
    <property type="entry name" value="Phytyl_CoA_dOase-like"/>
</dbReference>
<dbReference type="OMA" id="AIYTCFM"/>
<gene>
    <name evidence="2" type="ORF">DLAC_00175</name>
</gene>
<feature type="compositionally biased region" description="Basic and acidic residues" evidence="1">
    <location>
        <begin position="15"/>
        <end position="26"/>
    </location>
</feature>
<evidence type="ECO:0000256" key="1">
    <source>
        <dbReference type="SAM" id="MobiDB-lite"/>
    </source>
</evidence>